<evidence type="ECO:0000313" key="1">
    <source>
        <dbReference type="EMBL" id="KAK3705317.1"/>
    </source>
</evidence>
<proteinExistence type="predicted"/>
<dbReference type="EMBL" id="JAWDGP010007772">
    <property type="protein sequence ID" value="KAK3705317.1"/>
    <property type="molecule type" value="Genomic_DNA"/>
</dbReference>
<sequence length="157" mass="17290">MGFKLYNGLKWFPPRPVCDGYSCSGVSYTWASRHPSRAVMMSHVLRSGVKTGKVSCGDIEDRRGIRSEPLAIPRPSGSGDVYVFVRSEFRAIISAASTVRYRALTTTLIHEPWGPSNRCVGKLRYTGLPAGRGRQLQQTQEDYGGSTNLPLISPTLL</sequence>
<comment type="caution">
    <text evidence="1">The sequence shown here is derived from an EMBL/GenBank/DDBJ whole genome shotgun (WGS) entry which is preliminary data.</text>
</comment>
<keyword evidence="2" id="KW-1185">Reference proteome</keyword>
<protein>
    <submittedName>
        <fullName evidence="1">Uncharacterized protein</fullName>
    </submittedName>
</protein>
<organism evidence="1 2">
    <name type="scientific">Elysia crispata</name>
    <name type="common">lettuce slug</name>
    <dbReference type="NCBI Taxonomy" id="231223"/>
    <lineage>
        <taxon>Eukaryota</taxon>
        <taxon>Metazoa</taxon>
        <taxon>Spiralia</taxon>
        <taxon>Lophotrochozoa</taxon>
        <taxon>Mollusca</taxon>
        <taxon>Gastropoda</taxon>
        <taxon>Heterobranchia</taxon>
        <taxon>Euthyneura</taxon>
        <taxon>Panpulmonata</taxon>
        <taxon>Sacoglossa</taxon>
        <taxon>Placobranchoidea</taxon>
        <taxon>Plakobranchidae</taxon>
        <taxon>Elysia</taxon>
    </lineage>
</organism>
<evidence type="ECO:0000313" key="2">
    <source>
        <dbReference type="Proteomes" id="UP001283361"/>
    </source>
</evidence>
<accession>A0AAE0XR76</accession>
<reference evidence="1" key="1">
    <citation type="journal article" date="2023" name="G3 (Bethesda)">
        <title>A reference genome for the long-term kleptoplast-retaining sea slug Elysia crispata morphotype clarki.</title>
        <authorList>
            <person name="Eastman K.E."/>
            <person name="Pendleton A.L."/>
            <person name="Shaikh M.A."/>
            <person name="Suttiyut T."/>
            <person name="Ogas R."/>
            <person name="Tomko P."/>
            <person name="Gavelis G."/>
            <person name="Widhalm J.R."/>
            <person name="Wisecaver J.H."/>
        </authorList>
    </citation>
    <scope>NUCLEOTIDE SEQUENCE</scope>
    <source>
        <strain evidence="1">ECLA1</strain>
    </source>
</reference>
<name>A0AAE0XR76_9GAST</name>
<dbReference type="Proteomes" id="UP001283361">
    <property type="component" value="Unassembled WGS sequence"/>
</dbReference>
<gene>
    <name evidence="1" type="ORF">RRG08_033283</name>
</gene>
<dbReference type="AlphaFoldDB" id="A0AAE0XR76"/>